<reference evidence="1" key="1">
    <citation type="submission" date="2014-12" db="EMBL/GenBank/DDBJ databases">
        <title>Insight into the proteome of Arion vulgaris.</title>
        <authorList>
            <person name="Aradska J."/>
            <person name="Bulat T."/>
            <person name="Smidak R."/>
            <person name="Sarate P."/>
            <person name="Gangsoo J."/>
            <person name="Sialana F."/>
            <person name="Bilban M."/>
            <person name="Lubec G."/>
        </authorList>
    </citation>
    <scope>NUCLEOTIDE SEQUENCE</scope>
    <source>
        <tissue evidence="1">Skin</tissue>
    </source>
</reference>
<accession>A0A0B6ZC62</accession>
<name>A0A0B6ZC62_9EUPU</name>
<feature type="non-terminal residue" evidence="1">
    <location>
        <position position="1"/>
    </location>
</feature>
<organism evidence="1">
    <name type="scientific">Arion vulgaris</name>
    <dbReference type="NCBI Taxonomy" id="1028688"/>
    <lineage>
        <taxon>Eukaryota</taxon>
        <taxon>Metazoa</taxon>
        <taxon>Spiralia</taxon>
        <taxon>Lophotrochozoa</taxon>
        <taxon>Mollusca</taxon>
        <taxon>Gastropoda</taxon>
        <taxon>Heterobranchia</taxon>
        <taxon>Euthyneura</taxon>
        <taxon>Panpulmonata</taxon>
        <taxon>Eupulmonata</taxon>
        <taxon>Stylommatophora</taxon>
        <taxon>Helicina</taxon>
        <taxon>Arionoidea</taxon>
        <taxon>Arionidae</taxon>
        <taxon>Arion</taxon>
    </lineage>
</organism>
<gene>
    <name evidence="1" type="primary">ORF57264</name>
</gene>
<proteinExistence type="predicted"/>
<dbReference type="AlphaFoldDB" id="A0A0B6ZC62"/>
<evidence type="ECO:0000313" key="1">
    <source>
        <dbReference type="EMBL" id="CEK66088.1"/>
    </source>
</evidence>
<dbReference type="EMBL" id="HACG01019223">
    <property type="protein sequence ID" value="CEK66088.1"/>
    <property type="molecule type" value="Transcribed_RNA"/>
</dbReference>
<protein>
    <submittedName>
        <fullName evidence="1">Uncharacterized protein</fullName>
    </submittedName>
</protein>
<sequence length="80" mass="9011">PDSIQFNSYGICYKGINLDTRWQSSAPYIYHAPSIERFLYVPDCEVPGQFHDDISGDDHDITSGDAYCNDMLCSGQNIND</sequence>